<evidence type="ECO:0000313" key="2">
    <source>
        <dbReference type="EMBL" id="CAF1445232.1"/>
    </source>
</evidence>
<feature type="transmembrane region" description="Helical" evidence="1">
    <location>
        <begin position="87"/>
        <end position="113"/>
    </location>
</feature>
<feature type="transmembrane region" description="Helical" evidence="1">
    <location>
        <begin position="134"/>
        <end position="155"/>
    </location>
</feature>
<keyword evidence="1" id="KW-1133">Transmembrane helix</keyword>
<evidence type="ECO:0000256" key="1">
    <source>
        <dbReference type="SAM" id="Phobius"/>
    </source>
</evidence>
<dbReference type="AlphaFoldDB" id="A0A815P7K8"/>
<keyword evidence="1" id="KW-0472">Membrane</keyword>
<sequence length="406" mass="46706">MVLELTCFNISSSLPTIPIVNNITNNLSHSYYNPNGKAISQLISSSLARSTFSIVDVRSFLKQVTSDEIKSWDVSTIVKLKPITSTIIFTSLTLALFILFSVIFCIISCRNCCKGKFTKRRKGAKNRKCSRRGCSVILLLLIDLIVIGLMIYTAYQLNRTRLFLDDSIKEVNQEIYPKEISFYLEHLLQQFKKLDQYSTQADSIVIKASHSVFVKGFDQTLRETYFLDEIRQSISDSIIHIEELDQLINQSTSLSPETYDTFASIKIESNNMINSLKAPLQKLCDYADGKNKEIDDTIIKALNLVHQQMNKLIDTIRNDFLIEITPWQNNMLMDKNLEDKIRWYIRLVGIILLVLTIVLGFIPITFFILIIICHLCCHQQNDLSSTYRLVHATHFIFVLNLFLYLL</sequence>
<dbReference type="OrthoDB" id="10058974at2759"/>
<dbReference type="EMBL" id="CAJNOO010006349">
    <property type="protein sequence ID" value="CAF1445232.1"/>
    <property type="molecule type" value="Genomic_DNA"/>
</dbReference>
<feature type="transmembrane region" description="Helical" evidence="1">
    <location>
        <begin position="343"/>
        <end position="375"/>
    </location>
</feature>
<keyword evidence="1" id="KW-0812">Transmembrane</keyword>
<evidence type="ECO:0000313" key="3">
    <source>
        <dbReference type="Proteomes" id="UP000663882"/>
    </source>
</evidence>
<name>A0A815P7K8_9BILA</name>
<reference evidence="2" key="1">
    <citation type="submission" date="2021-02" db="EMBL/GenBank/DDBJ databases">
        <authorList>
            <person name="Nowell W R."/>
        </authorList>
    </citation>
    <scope>NUCLEOTIDE SEQUENCE</scope>
</reference>
<protein>
    <submittedName>
        <fullName evidence="2">Uncharacterized protein</fullName>
    </submittedName>
</protein>
<proteinExistence type="predicted"/>
<accession>A0A815P7K8</accession>
<organism evidence="2 3">
    <name type="scientific">Rotaria sordida</name>
    <dbReference type="NCBI Taxonomy" id="392033"/>
    <lineage>
        <taxon>Eukaryota</taxon>
        <taxon>Metazoa</taxon>
        <taxon>Spiralia</taxon>
        <taxon>Gnathifera</taxon>
        <taxon>Rotifera</taxon>
        <taxon>Eurotatoria</taxon>
        <taxon>Bdelloidea</taxon>
        <taxon>Philodinida</taxon>
        <taxon>Philodinidae</taxon>
        <taxon>Rotaria</taxon>
    </lineage>
</organism>
<comment type="caution">
    <text evidence="2">The sequence shown here is derived from an EMBL/GenBank/DDBJ whole genome shotgun (WGS) entry which is preliminary data.</text>
</comment>
<dbReference type="Proteomes" id="UP000663882">
    <property type="component" value="Unassembled WGS sequence"/>
</dbReference>
<feature type="transmembrane region" description="Helical" evidence="1">
    <location>
        <begin position="387"/>
        <end position="405"/>
    </location>
</feature>
<gene>
    <name evidence="2" type="ORF">RFH988_LOCUS36514</name>
</gene>